<sequence length="173" mass="19789">MTQTVKDKVVKVTVLSAVTIVTFAGNAALIIPNSSVNASVNHSYTREISAYDTNLEDNSKQQDFADKLFKIYSTEGIRSKIDRAKEWKLNSDILEYLDISNVEAIQYIQSGKTFRDIAIERGKSVEEVANIFEDSLRYKLDRKFEEGNISYERYKNLVNNLPSIRENFINGIY</sequence>
<keyword evidence="1" id="KW-1133">Transmembrane helix</keyword>
<gene>
    <name evidence="2" type="ORF">KC669_01765</name>
</gene>
<dbReference type="EMBL" id="JAGQLF010000014">
    <property type="protein sequence ID" value="MCA9386739.1"/>
    <property type="molecule type" value="Genomic_DNA"/>
</dbReference>
<dbReference type="AlphaFoldDB" id="A0A955RL66"/>
<evidence type="ECO:0000256" key="1">
    <source>
        <dbReference type="SAM" id="Phobius"/>
    </source>
</evidence>
<reference evidence="2" key="2">
    <citation type="journal article" date="2021" name="Microbiome">
        <title>Successional dynamics and alternative stable states in a saline activated sludge microbial community over 9 years.</title>
        <authorList>
            <person name="Wang Y."/>
            <person name="Ye J."/>
            <person name="Ju F."/>
            <person name="Liu L."/>
            <person name="Boyd J.A."/>
            <person name="Deng Y."/>
            <person name="Parks D.H."/>
            <person name="Jiang X."/>
            <person name="Yin X."/>
            <person name="Woodcroft B.J."/>
            <person name="Tyson G.W."/>
            <person name="Hugenholtz P."/>
            <person name="Polz M.F."/>
            <person name="Zhang T."/>
        </authorList>
    </citation>
    <scope>NUCLEOTIDE SEQUENCE</scope>
    <source>
        <strain evidence="2">HKST-UBA09</strain>
    </source>
</reference>
<evidence type="ECO:0000313" key="2">
    <source>
        <dbReference type="EMBL" id="MCA9386739.1"/>
    </source>
</evidence>
<keyword evidence="1" id="KW-0812">Transmembrane</keyword>
<protein>
    <submittedName>
        <fullName evidence="2">Uncharacterized protein</fullName>
    </submittedName>
</protein>
<dbReference type="Proteomes" id="UP000714915">
    <property type="component" value="Unassembled WGS sequence"/>
</dbReference>
<proteinExistence type="predicted"/>
<evidence type="ECO:0000313" key="3">
    <source>
        <dbReference type="Proteomes" id="UP000714915"/>
    </source>
</evidence>
<accession>A0A955RL66</accession>
<name>A0A955RL66_9BACT</name>
<feature type="transmembrane region" description="Helical" evidence="1">
    <location>
        <begin position="12"/>
        <end position="31"/>
    </location>
</feature>
<keyword evidence="1" id="KW-0472">Membrane</keyword>
<reference evidence="2" key="1">
    <citation type="submission" date="2020-04" db="EMBL/GenBank/DDBJ databases">
        <authorList>
            <person name="Zhang T."/>
        </authorList>
    </citation>
    <scope>NUCLEOTIDE SEQUENCE</scope>
    <source>
        <strain evidence="2">HKST-UBA09</strain>
    </source>
</reference>
<comment type="caution">
    <text evidence="2">The sequence shown here is derived from an EMBL/GenBank/DDBJ whole genome shotgun (WGS) entry which is preliminary data.</text>
</comment>
<organism evidence="2 3">
    <name type="scientific">Candidatus Dojkabacteria bacterium</name>
    <dbReference type="NCBI Taxonomy" id="2099670"/>
    <lineage>
        <taxon>Bacteria</taxon>
        <taxon>Candidatus Dojkabacteria</taxon>
    </lineage>
</organism>